<name>A0A7W7NR32_9SPHN</name>
<dbReference type="AlphaFoldDB" id="A0A7W7NR32"/>
<protein>
    <submittedName>
        <fullName evidence="1">Uncharacterized protein</fullName>
    </submittedName>
</protein>
<keyword evidence="2" id="KW-1185">Reference proteome</keyword>
<dbReference type="RefSeq" id="WP_184166023.1">
    <property type="nucleotide sequence ID" value="NZ_JACHLN010000002.1"/>
</dbReference>
<dbReference type="Proteomes" id="UP000575241">
    <property type="component" value="Unassembled WGS sequence"/>
</dbReference>
<accession>A0A7W7NR32</accession>
<gene>
    <name evidence="1" type="ORF">HNP52_001919</name>
</gene>
<sequence length="157" mass="17020">MGSAALLLALLIGAAPPQSEDYTVLPPDMAAGLLKQCSRATPKPGESGWTPGKDDIARLEARIPGFLALAAELTSWDAKSRSELKDAPKGWLRQYVGIVRGGKRFIYGNFLPAKHGDWGEWRTEPMIVCDGGPVFFGLEYDVEKDRITDLAFNGSIA</sequence>
<reference evidence="1 2" key="1">
    <citation type="submission" date="2020-08" db="EMBL/GenBank/DDBJ databases">
        <title>Functional genomics of gut bacteria from endangered species of beetles.</title>
        <authorList>
            <person name="Carlos-Shanley C."/>
        </authorList>
    </citation>
    <scope>NUCLEOTIDE SEQUENCE [LARGE SCALE GENOMIC DNA]</scope>
    <source>
        <strain evidence="1 2">S00224</strain>
    </source>
</reference>
<evidence type="ECO:0000313" key="2">
    <source>
        <dbReference type="Proteomes" id="UP000575241"/>
    </source>
</evidence>
<comment type="caution">
    <text evidence="1">The sequence shown here is derived from an EMBL/GenBank/DDBJ whole genome shotgun (WGS) entry which is preliminary data.</text>
</comment>
<proteinExistence type="predicted"/>
<organism evidence="1 2">
    <name type="scientific">Sphingomonas kyeonggiensis</name>
    <dbReference type="NCBI Taxonomy" id="1268553"/>
    <lineage>
        <taxon>Bacteria</taxon>
        <taxon>Pseudomonadati</taxon>
        <taxon>Pseudomonadota</taxon>
        <taxon>Alphaproteobacteria</taxon>
        <taxon>Sphingomonadales</taxon>
        <taxon>Sphingomonadaceae</taxon>
        <taxon>Sphingomonas</taxon>
    </lineage>
</organism>
<dbReference type="EMBL" id="JACHLN010000002">
    <property type="protein sequence ID" value="MBB4838850.1"/>
    <property type="molecule type" value="Genomic_DNA"/>
</dbReference>
<evidence type="ECO:0000313" key="1">
    <source>
        <dbReference type="EMBL" id="MBB4838850.1"/>
    </source>
</evidence>